<sequence>MIFSNADENKQDILKTVKGKSGIYMWINLLNNKKYIGSSVDLRRRFLEYYNINRLLNETSMPIYTALLKYGYKNFSLIILEYCEVDSLILKEKYFFEEYSPEYNILKTPGSPDRGSGWKHSEATLEIMSIAAQKRNESSEYLAKLSLAQSNSTEIEVLDIKTNISTKYHAIRAAARALNIDKRYIEQYIYLNQDKPVLDRYTFKLLLISL</sequence>
<accession>A0A0C2EJQ5</accession>
<name>A0A0C2EJQ5_9PEZI</name>
<dbReference type="Pfam" id="PF01541">
    <property type="entry name" value="GIY-YIG"/>
    <property type="match status" value="1"/>
</dbReference>
<dbReference type="InterPro" id="IPR010896">
    <property type="entry name" value="NUMOD1"/>
</dbReference>
<evidence type="ECO:0000259" key="1">
    <source>
        <dbReference type="PROSITE" id="PS50164"/>
    </source>
</evidence>
<dbReference type="OrthoDB" id="3798971at2759"/>
<feature type="domain" description="GIY-YIG" evidence="1">
    <location>
        <begin position="19"/>
        <end position="105"/>
    </location>
</feature>
<dbReference type="Proteomes" id="UP000031575">
    <property type="component" value="Unassembled WGS sequence"/>
</dbReference>
<dbReference type="HOGENOM" id="CLU_053906_1_0_1"/>
<organism evidence="2 3">
    <name type="scientific">Sporothrix brasiliensis 5110</name>
    <dbReference type="NCBI Taxonomy" id="1398154"/>
    <lineage>
        <taxon>Eukaryota</taxon>
        <taxon>Fungi</taxon>
        <taxon>Dikarya</taxon>
        <taxon>Ascomycota</taxon>
        <taxon>Pezizomycotina</taxon>
        <taxon>Sordariomycetes</taxon>
        <taxon>Sordariomycetidae</taxon>
        <taxon>Ophiostomatales</taxon>
        <taxon>Ophiostomataceae</taxon>
        <taxon>Sporothrix</taxon>
    </lineage>
</organism>
<reference evidence="2 3" key="1">
    <citation type="journal article" date="2014" name="BMC Genomics">
        <title>Comparative genomics of the major fungal agents of human and animal Sporotrichosis: Sporothrix schenckii and Sporothrix brasiliensis.</title>
        <authorList>
            <person name="Teixeira M.M."/>
            <person name="de Almeida L.G."/>
            <person name="Kubitschek-Barreira P."/>
            <person name="Alves F.L."/>
            <person name="Kioshima E.S."/>
            <person name="Abadio A.K."/>
            <person name="Fernandes L."/>
            <person name="Derengowski L.S."/>
            <person name="Ferreira K.S."/>
            <person name="Souza R.C."/>
            <person name="Ruiz J.C."/>
            <person name="de Andrade N.C."/>
            <person name="Paes H.C."/>
            <person name="Nicola A.M."/>
            <person name="Albuquerque P."/>
            <person name="Gerber A.L."/>
            <person name="Martins V.P."/>
            <person name="Peconick L.D."/>
            <person name="Neto A.V."/>
            <person name="Chaucanez C.B."/>
            <person name="Silva P.A."/>
            <person name="Cunha O.L."/>
            <person name="de Oliveira F.F."/>
            <person name="dos Santos T.C."/>
            <person name="Barros A.L."/>
            <person name="Soares M.A."/>
            <person name="de Oliveira L.M."/>
            <person name="Marini M.M."/>
            <person name="Villalobos-Duno H."/>
            <person name="Cunha M.M."/>
            <person name="de Hoog S."/>
            <person name="da Silveira J.F."/>
            <person name="Henrissat B."/>
            <person name="Nino-Vega G.A."/>
            <person name="Cisalpino P.S."/>
            <person name="Mora-Montes H.M."/>
            <person name="Almeida S.R."/>
            <person name="Stajich J.E."/>
            <person name="Lopes-Bezerra L.M."/>
            <person name="Vasconcelos A.T."/>
            <person name="Felipe M.S."/>
        </authorList>
    </citation>
    <scope>NUCLEOTIDE SEQUENCE [LARGE SCALE GENOMIC DNA]</scope>
    <source>
        <strain evidence="2 3">5110</strain>
    </source>
</reference>
<keyword evidence="3" id="KW-1185">Reference proteome</keyword>
<dbReference type="Pfam" id="PF07453">
    <property type="entry name" value="NUMOD1"/>
    <property type="match status" value="1"/>
</dbReference>
<gene>
    <name evidence="2" type="ORF">SPBR_09426</name>
</gene>
<dbReference type="RefSeq" id="XP_040614269.1">
    <property type="nucleotide sequence ID" value="XM_040767410.1"/>
</dbReference>
<evidence type="ECO:0000313" key="3">
    <source>
        <dbReference type="Proteomes" id="UP000031575"/>
    </source>
</evidence>
<keyword evidence="2" id="KW-0378">Hydrolase</keyword>
<keyword evidence="2" id="KW-0496">Mitochondrion</keyword>
<protein>
    <submittedName>
        <fullName evidence="2">GIY-YIG endonuclease</fullName>
    </submittedName>
</protein>
<dbReference type="AlphaFoldDB" id="A0A0C2EJQ5"/>
<dbReference type="SMART" id="SM00465">
    <property type="entry name" value="GIYc"/>
    <property type="match status" value="1"/>
</dbReference>
<geneLocation type="mitochondrion" evidence="2"/>
<dbReference type="SUPFAM" id="SSF64496">
    <property type="entry name" value="DNA-binding domain of intron-encoded endonucleases"/>
    <property type="match status" value="1"/>
</dbReference>
<evidence type="ECO:0000313" key="2">
    <source>
        <dbReference type="EMBL" id="KIH86259.1"/>
    </source>
</evidence>
<dbReference type="NCBIfam" id="TIGR01453">
    <property type="entry name" value="grpIintron_endo"/>
    <property type="match status" value="1"/>
</dbReference>
<dbReference type="InterPro" id="IPR003647">
    <property type="entry name" value="Intron_nuc_1_rpt"/>
</dbReference>
<keyword evidence="2" id="KW-0255">Endonuclease</keyword>
<dbReference type="PROSITE" id="PS50164">
    <property type="entry name" value="GIY_YIG"/>
    <property type="match status" value="1"/>
</dbReference>
<dbReference type="VEuPathDB" id="FungiDB:SPBR_09426"/>
<dbReference type="CDD" id="cd10445">
    <property type="entry name" value="GIY-YIG_bI1_like"/>
    <property type="match status" value="1"/>
</dbReference>
<dbReference type="GO" id="GO:0004519">
    <property type="term" value="F:endonuclease activity"/>
    <property type="evidence" value="ECO:0007669"/>
    <property type="project" value="UniProtKB-KW"/>
</dbReference>
<comment type="caution">
    <text evidence="2">The sequence shown here is derived from an EMBL/GenBank/DDBJ whole genome shotgun (WGS) entry which is preliminary data.</text>
</comment>
<dbReference type="InterPro" id="IPR000305">
    <property type="entry name" value="GIY-YIG_endonuc"/>
</dbReference>
<dbReference type="GeneID" id="63682331"/>
<dbReference type="Gene3D" id="3.40.1440.10">
    <property type="entry name" value="GIY-YIG endonuclease"/>
    <property type="match status" value="1"/>
</dbReference>
<dbReference type="SUPFAM" id="SSF82771">
    <property type="entry name" value="GIY-YIG endonuclease"/>
    <property type="match status" value="1"/>
</dbReference>
<proteinExistence type="predicted"/>
<dbReference type="InterPro" id="IPR006350">
    <property type="entry name" value="Intron_endoG1"/>
</dbReference>
<dbReference type="SMART" id="SM00497">
    <property type="entry name" value="IENR1"/>
    <property type="match status" value="1"/>
</dbReference>
<dbReference type="EMBL" id="AWTV01000012">
    <property type="protein sequence ID" value="KIH86259.1"/>
    <property type="molecule type" value="Genomic_DNA"/>
</dbReference>
<keyword evidence="2" id="KW-0540">Nuclease</keyword>
<dbReference type="InterPro" id="IPR035901">
    <property type="entry name" value="GIY-YIG_endonuc_sf"/>
</dbReference>